<evidence type="ECO:0000256" key="1">
    <source>
        <dbReference type="SAM" id="Phobius"/>
    </source>
</evidence>
<protein>
    <submittedName>
        <fullName evidence="2">Uncharacterized protein</fullName>
    </submittedName>
</protein>
<name>A0ABP7EJY3_9ACTN</name>
<evidence type="ECO:0000313" key="2">
    <source>
        <dbReference type="EMBL" id="GAA3720218.1"/>
    </source>
</evidence>
<keyword evidence="3" id="KW-1185">Reference proteome</keyword>
<keyword evidence="1" id="KW-0812">Transmembrane</keyword>
<gene>
    <name evidence="2" type="ORF">GCM10022224_102710</name>
</gene>
<accession>A0ABP7EJY3</accession>
<dbReference type="Proteomes" id="UP001500902">
    <property type="component" value="Unassembled WGS sequence"/>
</dbReference>
<sequence length="100" mass="10683">MRRAAHSLRLDGDSEGVSAAYLISREEDSAVPAFTGVATAVESENGMVSVSLPGAFMRQRERGLVTFLLVLVGLVRSGVVKAVFTCLATSPIRGWLMLMV</sequence>
<reference evidence="3" key="1">
    <citation type="journal article" date="2019" name="Int. J. Syst. Evol. Microbiol.">
        <title>The Global Catalogue of Microorganisms (GCM) 10K type strain sequencing project: providing services to taxonomists for standard genome sequencing and annotation.</title>
        <authorList>
            <consortium name="The Broad Institute Genomics Platform"/>
            <consortium name="The Broad Institute Genome Sequencing Center for Infectious Disease"/>
            <person name="Wu L."/>
            <person name="Ma J."/>
        </authorList>
    </citation>
    <scope>NUCLEOTIDE SEQUENCE [LARGE SCALE GENOMIC DNA]</scope>
    <source>
        <strain evidence="3">JCM 16904</strain>
    </source>
</reference>
<evidence type="ECO:0000313" key="3">
    <source>
        <dbReference type="Proteomes" id="UP001500902"/>
    </source>
</evidence>
<organism evidence="2 3">
    <name type="scientific">Nonomuraea antimicrobica</name>
    <dbReference type="NCBI Taxonomy" id="561173"/>
    <lineage>
        <taxon>Bacteria</taxon>
        <taxon>Bacillati</taxon>
        <taxon>Actinomycetota</taxon>
        <taxon>Actinomycetes</taxon>
        <taxon>Streptosporangiales</taxon>
        <taxon>Streptosporangiaceae</taxon>
        <taxon>Nonomuraea</taxon>
    </lineage>
</organism>
<proteinExistence type="predicted"/>
<dbReference type="EMBL" id="BAAAZP010000241">
    <property type="protein sequence ID" value="GAA3720218.1"/>
    <property type="molecule type" value="Genomic_DNA"/>
</dbReference>
<feature type="transmembrane region" description="Helical" evidence="1">
    <location>
        <begin position="64"/>
        <end position="90"/>
    </location>
</feature>
<keyword evidence="1" id="KW-0472">Membrane</keyword>
<comment type="caution">
    <text evidence="2">The sequence shown here is derived from an EMBL/GenBank/DDBJ whole genome shotgun (WGS) entry which is preliminary data.</text>
</comment>
<keyword evidence="1" id="KW-1133">Transmembrane helix</keyword>